<feature type="domain" description="D-isomer specific 2-hydroxyacid dehydrogenase NAD-binding" evidence="6">
    <location>
        <begin position="107"/>
        <end position="285"/>
    </location>
</feature>
<dbReference type="Pfam" id="PF00389">
    <property type="entry name" value="2-Hacid_dh"/>
    <property type="match status" value="1"/>
</dbReference>
<dbReference type="AlphaFoldDB" id="A0AAW6CWT5"/>
<evidence type="ECO:0000313" key="8">
    <source>
        <dbReference type="Proteomes" id="UP001212981"/>
    </source>
</evidence>
<dbReference type="Gene3D" id="3.40.50.720">
    <property type="entry name" value="NAD(P)-binding Rossmann-like Domain"/>
    <property type="match status" value="2"/>
</dbReference>
<evidence type="ECO:0000259" key="6">
    <source>
        <dbReference type="Pfam" id="PF02826"/>
    </source>
</evidence>
<dbReference type="GO" id="GO:0016616">
    <property type="term" value="F:oxidoreductase activity, acting on the CH-OH group of donors, NAD or NADP as acceptor"/>
    <property type="evidence" value="ECO:0007669"/>
    <property type="project" value="InterPro"/>
</dbReference>
<name>A0AAW6CWT5_9FIRM</name>
<proteinExistence type="inferred from homology"/>
<dbReference type="EMBL" id="JAQLXO010000015">
    <property type="protein sequence ID" value="MDB7982872.1"/>
    <property type="molecule type" value="Genomic_DNA"/>
</dbReference>
<dbReference type="GO" id="GO:0051287">
    <property type="term" value="F:NAD binding"/>
    <property type="evidence" value="ECO:0007669"/>
    <property type="project" value="InterPro"/>
</dbReference>
<dbReference type="Proteomes" id="UP001212981">
    <property type="component" value="Unassembled WGS sequence"/>
</dbReference>
<evidence type="ECO:0000256" key="1">
    <source>
        <dbReference type="ARBA" id="ARBA00005854"/>
    </source>
</evidence>
<dbReference type="InterPro" id="IPR006139">
    <property type="entry name" value="D-isomer_2_OHA_DH_cat_dom"/>
</dbReference>
<dbReference type="SUPFAM" id="SSF52283">
    <property type="entry name" value="Formate/glycerate dehydrogenase catalytic domain-like"/>
    <property type="match status" value="1"/>
</dbReference>
<organism evidence="7 8">
    <name type="scientific">Faecalicoccus pleomorphus</name>
    <dbReference type="NCBI Taxonomy" id="1323"/>
    <lineage>
        <taxon>Bacteria</taxon>
        <taxon>Bacillati</taxon>
        <taxon>Bacillota</taxon>
        <taxon>Erysipelotrichia</taxon>
        <taxon>Erysipelotrichales</taxon>
        <taxon>Erysipelotrichaceae</taxon>
        <taxon>Faecalicoccus</taxon>
    </lineage>
</organism>
<feature type="domain" description="D-isomer specific 2-hydroxyacid dehydrogenase catalytic" evidence="5">
    <location>
        <begin position="24"/>
        <end position="315"/>
    </location>
</feature>
<protein>
    <submittedName>
        <fullName evidence="7">D-2-hydroxyacid dehydrogenase</fullName>
    </submittedName>
</protein>
<dbReference type="CDD" id="cd12162">
    <property type="entry name" value="2-Hacid_dh_4"/>
    <property type="match status" value="1"/>
</dbReference>
<comment type="caution">
    <text evidence="7">The sequence shown here is derived from an EMBL/GenBank/DDBJ whole genome shotgun (WGS) entry which is preliminary data.</text>
</comment>
<dbReference type="PANTHER" id="PTHR43761">
    <property type="entry name" value="D-ISOMER SPECIFIC 2-HYDROXYACID DEHYDROGENASE FAMILY PROTEIN (AFU_ORTHOLOGUE AFUA_1G13630)"/>
    <property type="match status" value="1"/>
</dbReference>
<dbReference type="PROSITE" id="PS00671">
    <property type="entry name" value="D_2_HYDROXYACID_DH_3"/>
    <property type="match status" value="1"/>
</dbReference>
<dbReference type="Pfam" id="PF02826">
    <property type="entry name" value="2-Hacid_dh_C"/>
    <property type="match status" value="1"/>
</dbReference>
<dbReference type="InterPro" id="IPR029753">
    <property type="entry name" value="D-isomer_DH_CS"/>
</dbReference>
<comment type="similarity">
    <text evidence="1 4">Belongs to the D-isomer specific 2-hydroxyacid dehydrogenase family.</text>
</comment>
<dbReference type="FunFam" id="3.40.50.720:FF:000203">
    <property type="entry name" value="D-3-phosphoglycerate dehydrogenase (SerA)"/>
    <property type="match status" value="1"/>
</dbReference>
<evidence type="ECO:0000259" key="5">
    <source>
        <dbReference type="Pfam" id="PF00389"/>
    </source>
</evidence>
<evidence type="ECO:0000256" key="4">
    <source>
        <dbReference type="RuleBase" id="RU003719"/>
    </source>
</evidence>
<dbReference type="PROSITE" id="PS00065">
    <property type="entry name" value="D_2_HYDROXYACID_DH_1"/>
    <property type="match status" value="1"/>
</dbReference>
<dbReference type="PANTHER" id="PTHR43761:SF1">
    <property type="entry name" value="D-ISOMER SPECIFIC 2-HYDROXYACID DEHYDROGENASE CATALYTIC DOMAIN-CONTAINING PROTEIN-RELATED"/>
    <property type="match status" value="1"/>
</dbReference>
<gene>
    <name evidence="7" type="ORF">PND82_08595</name>
</gene>
<sequence length="316" mass="35040">MKAVVVDGYTLNPGDLYWNDISAVNDLTVYDRTSADKIVERIGDAEIVLTNKTPITKETMEQCPNIQFITVLATGYDVIDIKTAKEKGIVVSNVPSYGTECVSQFAIALLLEVCNRIGHHDAEVKKGKWTNCKDWCFWDYPLIELSHKTMGIIGYGRIGQNTGKIARALGMNVLAYDKYENPDLKDVKYVSLNTLCKESDVIVLHCSLNAENKEIINKSTLGKMKSNAILINNARGGLVNEQDLADALNSKKIQAAAVDVVSTEPIHDDNPLLQAKNCIITPHMSWGAKEARQRIMSITNENIQKFIEGNPQNRVA</sequence>
<dbReference type="InterPro" id="IPR029752">
    <property type="entry name" value="D-isomer_DH_CS1"/>
</dbReference>
<keyword evidence="3" id="KW-0520">NAD</keyword>
<dbReference type="SUPFAM" id="SSF51735">
    <property type="entry name" value="NAD(P)-binding Rossmann-fold domains"/>
    <property type="match status" value="1"/>
</dbReference>
<reference evidence="7" key="1">
    <citation type="submission" date="2023-01" db="EMBL/GenBank/DDBJ databases">
        <title>Human gut microbiome strain richness.</title>
        <authorList>
            <person name="Chen-Liaw A."/>
        </authorList>
    </citation>
    <scope>NUCLEOTIDE SEQUENCE</scope>
    <source>
        <strain evidence="7">D8_m1001271B151109d0_201107</strain>
    </source>
</reference>
<dbReference type="InterPro" id="IPR036291">
    <property type="entry name" value="NAD(P)-bd_dom_sf"/>
</dbReference>
<evidence type="ECO:0000256" key="2">
    <source>
        <dbReference type="ARBA" id="ARBA00023002"/>
    </source>
</evidence>
<evidence type="ECO:0000256" key="3">
    <source>
        <dbReference type="ARBA" id="ARBA00023027"/>
    </source>
</evidence>
<evidence type="ECO:0000313" key="7">
    <source>
        <dbReference type="EMBL" id="MDB7982872.1"/>
    </source>
</evidence>
<dbReference type="InterPro" id="IPR050418">
    <property type="entry name" value="D-iso_2-hydroxyacid_DH_PdxB"/>
</dbReference>
<dbReference type="InterPro" id="IPR006140">
    <property type="entry name" value="D-isomer_DH_NAD-bd"/>
</dbReference>
<dbReference type="RefSeq" id="WP_195222233.1">
    <property type="nucleotide sequence ID" value="NZ_CALZNX010000063.1"/>
</dbReference>
<keyword evidence="2 4" id="KW-0560">Oxidoreductase</keyword>
<accession>A0AAW6CWT5</accession>